<name>A0A7Y4L2B0_9ACTN</name>
<keyword evidence="1" id="KW-0732">Signal</keyword>
<keyword evidence="4" id="KW-1185">Reference proteome</keyword>
<reference evidence="3 4" key="1">
    <citation type="submission" date="2020-05" db="EMBL/GenBank/DDBJ databases">
        <title>Genome sequence of Kribbella sandramycini ATCC 39419.</title>
        <authorList>
            <person name="Maclea K.S."/>
            <person name="Fair J.L."/>
        </authorList>
    </citation>
    <scope>NUCLEOTIDE SEQUENCE [LARGE SCALE GENOMIC DNA]</scope>
    <source>
        <strain evidence="3 4">ATCC 39419</strain>
    </source>
</reference>
<accession>A0A7Y4L2B0</accession>
<dbReference type="Proteomes" id="UP000553957">
    <property type="component" value="Unassembled WGS sequence"/>
</dbReference>
<reference evidence="2 5" key="2">
    <citation type="submission" date="2020-08" db="EMBL/GenBank/DDBJ databases">
        <title>Sequencing the genomes of 1000 actinobacteria strains.</title>
        <authorList>
            <person name="Klenk H.-P."/>
        </authorList>
    </citation>
    <scope>NUCLEOTIDE SEQUENCE [LARGE SCALE GENOMIC DNA]</scope>
    <source>
        <strain evidence="2 5">DSM 15626</strain>
    </source>
</reference>
<proteinExistence type="predicted"/>
<dbReference type="EMBL" id="JABJRC010000005">
    <property type="protein sequence ID" value="NOL42998.1"/>
    <property type="molecule type" value="Genomic_DNA"/>
</dbReference>
<dbReference type="RefSeq" id="WP_171675560.1">
    <property type="nucleotide sequence ID" value="NZ_BAAAGT010000010.1"/>
</dbReference>
<dbReference type="EMBL" id="JACHKF010000001">
    <property type="protein sequence ID" value="MBB6566340.1"/>
    <property type="molecule type" value="Genomic_DNA"/>
</dbReference>
<dbReference type="Proteomes" id="UP000534306">
    <property type="component" value="Unassembled WGS sequence"/>
</dbReference>
<organism evidence="3 4">
    <name type="scientific">Kribbella sandramycini</name>
    <dbReference type="NCBI Taxonomy" id="60450"/>
    <lineage>
        <taxon>Bacteria</taxon>
        <taxon>Bacillati</taxon>
        <taxon>Actinomycetota</taxon>
        <taxon>Actinomycetes</taxon>
        <taxon>Propionibacteriales</taxon>
        <taxon>Kribbellaceae</taxon>
        <taxon>Kribbella</taxon>
    </lineage>
</organism>
<evidence type="ECO:0000313" key="5">
    <source>
        <dbReference type="Proteomes" id="UP000553957"/>
    </source>
</evidence>
<evidence type="ECO:0000256" key="1">
    <source>
        <dbReference type="SAM" id="SignalP"/>
    </source>
</evidence>
<feature type="signal peptide" evidence="1">
    <location>
        <begin position="1"/>
        <end position="27"/>
    </location>
</feature>
<protein>
    <submittedName>
        <fullName evidence="3">Uncharacterized protein</fullName>
    </submittedName>
</protein>
<gene>
    <name evidence="2" type="ORF">HNR71_001977</name>
    <name evidence="3" type="ORF">HPO96_22375</name>
</gene>
<sequence>MKKLLMAVAAAAVIGAGAVVTAPAANASPLRYYTTFYGGDTYSKCLNRGYQGIRNNEWYDFKCELESYGSDLYIQVSP</sequence>
<comment type="caution">
    <text evidence="3">The sequence shown here is derived from an EMBL/GenBank/DDBJ whole genome shotgun (WGS) entry which is preliminary data.</text>
</comment>
<evidence type="ECO:0000313" key="4">
    <source>
        <dbReference type="Proteomes" id="UP000534306"/>
    </source>
</evidence>
<evidence type="ECO:0000313" key="2">
    <source>
        <dbReference type="EMBL" id="MBB6566340.1"/>
    </source>
</evidence>
<evidence type="ECO:0000313" key="3">
    <source>
        <dbReference type="EMBL" id="NOL42998.1"/>
    </source>
</evidence>
<feature type="chain" id="PRO_5036406742" evidence="1">
    <location>
        <begin position="28"/>
        <end position="78"/>
    </location>
</feature>
<dbReference type="AlphaFoldDB" id="A0A7Y4L2B0"/>